<reference evidence="2" key="2">
    <citation type="journal article" date="2015" name="Data Brief">
        <title>Shoot transcriptome of the giant reed, Arundo donax.</title>
        <authorList>
            <person name="Barrero R.A."/>
            <person name="Guerrero F.D."/>
            <person name="Moolhuijzen P."/>
            <person name="Goolsby J.A."/>
            <person name="Tidwell J."/>
            <person name="Bellgard S.E."/>
            <person name="Bellgard M.I."/>
        </authorList>
    </citation>
    <scope>NUCLEOTIDE SEQUENCE</scope>
    <source>
        <tissue evidence="2">Shoot tissue taken approximately 20 cm above the soil surface</tissue>
    </source>
</reference>
<name>A0A0A9ENP2_ARUDO</name>
<reference evidence="2" key="1">
    <citation type="submission" date="2014-09" db="EMBL/GenBank/DDBJ databases">
        <authorList>
            <person name="Magalhaes I.L.F."/>
            <person name="Oliveira U."/>
            <person name="Santos F.R."/>
            <person name="Vidigal T.H.D.A."/>
            <person name="Brescovit A.D."/>
            <person name="Santos A.J."/>
        </authorList>
    </citation>
    <scope>NUCLEOTIDE SEQUENCE</scope>
    <source>
        <tissue evidence="2">Shoot tissue taken approximately 20 cm above the soil surface</tissue>
    </source>
</reference>
<sequence length="38" mass="4007">MLPPALSPARKQRERSTGGMASNGAEAAENSAKPLPWK</sequence>
<feature type="region of interest" description="Disordered" evidence="1">
    <location>
        <begin position="1"/>
        <end position="38"/>
    </location>
</feature>
<organism evidence="2">
    <name type="scientific">Arundo donax</name>
    <name type="common">Giant reed</name>
    <name type="synonym">Donax arundinaceus</name>
    <dbReference type="NCBI Taxonomy" id="35708"/>
    <lineage>
        <taxon>Eukaryota</taxon>
        <taxon>Viridiplantae</taxon>
        <taxon>Streptophyta</taxon>
        <taxon>Embryophyta</taxon>
        <taxon>Tracheophyta</taxon>
        <taxon>Spermatophyta</taxon>
        <taxon>Magnoliopsida</taxon>
        <taxon>Liliopsida</taxon>
        <taxon>Poales</taxon>
        <taxon>Poaceae</taxon>
        <taxon>PACMAD clade</taxon>
        <taxon>Arundinoideae</taxon>
        <taxon>Arundineae</taxon>
        <taxon>Arundo</taxon>
    </lineage>
</organism>
<protein>
    <submittedName>
        <fullName evidence="2">Uncharacterized protein</fullName>
    </submittedName>
</protein>
<accession>A0A0A9ENP2</accession>
<dbReference type="EMBL" id="GBRH01200268">
    <property type="protein sequence ID" value="JAD97627.1"/>
    <property type="molecule type" value="Transcribed_RNA"/>
</dbReference>
<evidence type="ECO:0000256" key="1">
    <source>
        <dbReference type="SAM" id="MobiDB-lite"/>
    </source>
</evidence>
<feature type="compositionally biased region" description="Low complexity" evidence="1">
    <location>
        <begin position="19"/>
        <end position="32"/>
    </location>
</feature>
<dbReference type="AlphaFoldDB" id="A0A0A9ENP2"/>
<evidence type="ECO:0000313" key="2">
    <source>
        <dbReference type="EMBL" id="JAD97627.1"/>
    </source>
</evidence>
<proteinExistence type="predicted"/>